<keyword evidence="1 2" id="KW-0238">DNA-binding</keyword>
<dbReference type="RefSeq" id="WP_377769565.1">
    <property type="nucleotide sequence ID" value="NZ_JBHUHO010000007.1"/>
</dbReference>
<protein>
    <submittedName>
        <fullName evidence="4">TetR/AcrR family transcriptional regulator</fullName>
    </submittedName>
</protein>
<dbReference type="SUPFAM" id="SSF46689">
    <property type="entry name" value="Homeodomain-like"/>
    <property type="match status" value="1"/>
</dbReference>
<dbReference type="PANTHER" id="PTHR43479:SF7">
    <property type="entry name" value="TETR-FAMILY TRANSCRIPTIONAL REGULATOR"/>
    <property type="match status" value="1"/>
</dbReference>
<dbReference type="EMBL" id="JBHUHO010000007">
    <property type="protein sequence ID" value="MFD2114553.1"/>
    <property type="molecule type" value="Genomic_DNA"/>
</dbReference>
<dbReference type="InterPro" id="IPR009057">
    <property type="entry name" value="Homeodomain-like_sf"/>
</dbReference>
<evidence type="ECO:0000313" key="5">
    <source>
        <dbReference type="Proteomes" id="UP001597362"/>
    </source>
</evidence>
<dbReference type="Gene3D" id="1.10.357.10">
    <property type="entry name" value="Tetracycline Repressor, domain 2"/>
    <property type="match status" value="1"/>
</dbReference>
<feature type="DNA-binding region" description="H-T-H motif" evidence="2">
    <location>
        <begin position="34"/>
        <end position="53"/>
    </location>
</feature>
<dbReference type="InterPro" id="IPR039532">
    <property type="entry name" value="TetR_C_Firmicutes"/>
</dbReference>
<organism evidence="4 5">
    <name type="scientific">Paenibacillus yanchengensis</name>
    <dbReference type="NCBI Taxonomy" id="2035833"/>
    <lineage>
        <taxon>Bacteria</taxon>
        <taxon>Bacillati</taxon>
        <taxon>Bacillota</taxon>
        <taxon>Bacilli</taxon>
        <taxon>Bacillales</taxon>
        <taxon>Paenibacillaceae</taxon>
        <taxon>Paenibacillus</taxon>
    </lineage>
</organism>
<feature type="domain" description="HTH tetR-type" evidence="3">
    <location>
        <begin position="11"/>
        <end position="71"/>
    </location>
</feature>
<keyword evidence="5" id="KW-1185">Reference proteome</keyword>
<dbReference type="InterPro" id="IPR001647">
    <property type="entry name" value="HTH_TetR"/>
</dbReference>
<accession>A0ABW4YGG8</accession>
<sequence length="202" mass="23664">MNPTTLDKRIVRSRSAFKDAILSLLKVKKFDSITITDIVRTANYNRGTFYAHYYDKEALMEELIADLMQGFITAFRAPYKDVDVFAVQEMPIQSISVFDHFYSQKESYRILFQSDYREQLKSNMMQTLLQLTSNELVYTGHKLDHKLLQIYSTSALAGLLFHWIENDFKHTPEYMQQQLYQLIRIHPATVQAKHYKQGSVSS</sequence>
<reference evidence="5" key="1">
    <citation type="journal article" date="2019" name="Int. J. Syst. Evol. Microbiol.">
        <title>The Global Catalogue of Microorganisms (GCM) 10K type strain sequencing project: providing services to taxonomists for standard genome sequencing and annotation.</title>
        <authorList>
            <consortium name="The Broad Institute Genomics Platform"/>
            <consortium name="The Broad Institute Genome Sequencing Center for Infectious Disease"/>
            <person name="Wu L."/>
            <person name="Ma J."/>
        </authorList>
    </citation>
    <scope>NUCLEOTIDE SEQUENCE [LARGE SCALE GENOMIC DNA]</scope>
    <source>
        <strain evidence="5">GH52</strain>
    </source>
</reference>
<proteinExistence type="predicted"/>
<dbReference type="PROSITE" id="PS50977">
    <property type="entry name" value="HTH_TETR_2"/>
    <property type="match status" value="1"/>
</dbReference>
<gene>
    <name evidence="4" type="ORF">ACFSJH_02180</name>
</gene>
<dbReference type="Pfam" id="PF00440">
    <property type="entry name" value="TetR_N"/>
    <property type="match status" value="1"/>
</dbReference>
<evidence type="ECO:0000256" key="2">
    <source>
        <dbReference type="PROSITE-ProRule" id="PRU00335"/>
    </source>
</evidence>
<dbReference type="InterPro" id="IPR050624">
    <property type="entry name" value="HTH-type_Tx_Regulator"/>
</dbReference>
<comment type="caution">
    <text evidence="4">The sequence shown here is derived from an EMBL/GenBank/DDBJ whole genome shotgun (WGS) entry which is preliminary data.</text>
</comment>
<dbReference type="Proteomes" id="UP001597362">
    <property type="component" value="Unassembled WGS sequence"/>
</dbReference>
<evidence type="ECO:0000256" key="1">
    <source>
        <dbReference type="ARBA" id="ARBA00023125"/>
    </source>
</evidence>
<evidence type="ECO:0000313" key="4">
    <source>
        <dbReference type="EMBL" id="MFD2114553.1"/>
    </source>
</evidence>
<evidence type="ECO:0000259" key="3">
    <source>
        <dbReference type="PROSITE" id="PS50977"/>
    </source>
</evidence>
<dbReference type="Pfam" id="PF14278">
    <property type="entry name" value="TetR_C_8"/>
    <property type="match status" value="1"/>
</dbReference>
<name>A0ABW4YGG8_9BACL</name>
<dbReference type="PANTHER" id="PTHR43479">
    <property type="entry name" value="ACREF/ENVCD OPERON REPRESSOR-RELATED"/>
    <property type="match status" value="1"/>
</dbReference>